<feature type="region of interest" description="Disordered" evidence="1">
    <location>
        <begin position="1"/>
        <end position="24"/>
    </location>
</feature>
<name>A0A8S2S1S1_9BILA</name>
<evidence type="ECO:0000256" key="1">
    <source>
        <dbReference type="SAM" id="MobiDB-lite"/>
    </source>
</evidence>
<reference evidence="2" key="1">
    <citation type="submission" date="2021-02" db="EMBL/GenBank/DDBJ databases">
        <authorList>
            <person name="Nowell W R."/>
        </authorList>
    </citation>
    <scope>NUCLEOTIDE SEQUENCE</scope>
</reference>
<evidence type="ECO:0000313" key="3">
    <source>
        <dbReference type="Proteomes" id="UP000681720"/>
    </source>
</evidence>
<dbReference type="Proteomes" id="UP000681720">
    <property type="component" value="Unassembled WGS sequence"/>
</dbReference>
<protein>
    <submittedName>
        <fullName evidence="2">Uncharacterized protein</fullName>
    </submittedName>
</protein>
<sequence length="70" mass="7329">MFPPLIMNAQETNLPPTTNTPHYSTPSNTIPVVCPLVLVTRKPGVVDCTDAPIPVVCPLVPVIGKPAVVG</sequence>
<accession>A0A8S2S1S1</accession>
<dbReference type="AlphaFoldDB" id="A0A8S2S1S1"/>
<feature type="compositionally biased region" description="Polar residues" evidence="1">
    <location>
        <begin position="9"/>
        <end position="24"/>
    </location>
</feature>
<gene>
    <name evidence="2" type="ORF">GIL414_LOCUS21294</name>
</gene>
<organism evidence="2 3">
    <name type="scientific">Rotaria magnacalcarata</name>
    <dbReference type="NCBI Taxonomy" id="392030"/>
    <lineage>
        <taxon>Eukaryota</taxon>
        <taxon>Metazoa</taxon>
        <taxon>Spiralia</taxon>
        <taxon>Gnathifera</taxon>
        <taxon>Rotifera</taxon>
        <taxon>Eurotatoria</taxon>
        <taxon>Bdelloidea</taxon>
        <taxon>Philodinida</taxon>
        <taxon>Philodinidae</taxon>
        <taxon>Rotaria</taxon>
    </lineage>
</organism>
<evidence type="ECO:0000313" key="2">
    <source>
        <dbReference type="EMBL" id="CAF4193082.1"/>
    </source>
</evidence>
<comment type="caution">
    <text evidence="2">The sequence shown here is derived from an EMBL/GenBank/DDBJ whole genome shotgun (WGS) entry which is preliminary data.</text>
</comment>
<proteinExistence type="predicted"/>
<dbReference type="EMBL" id="CAJOBJ010017491">
    <property type="protein sequence ID" value="CAF4193082.1"/>
    <property type="molecule type" value="Genomic_DNA"/>
</dbReference>